<accession>A0ABM3FR18</accession>
<protein>
    <submittedName>
        <fullName evidence="4 5">Uncharacterized protein LOC107227406</fullName>
    </submittedName>
</protein>
<dbReference type="Proteomes" id="UP000829291">
    <property type="component" value="Chromosome 3"/>
</dbReference>
<feature type="chain" id="PRO_5045024468" evidence="2">
    <location>
        <begin position="27"/>
        <end position="236"/>
    </location>
</feature>
<dbReference type="RefSeq" id="XP_046590469.1">
    <property type="nucleotide sequence ID" value="XM_046734513.1"/>
</dbReference>
<dbReference type="RefSeq" id="XP_046590466.1">
    <property type="nucleotide sequence ID" value="XM_046734510.1"/>
</dbReference>
<name>A0ABM3FR18_NEOLC</name>
<dbReference type="InterPro" id="IPR052444">
    <property type="entry name" value="Spz/Toll_ligand-like"/>
</dbReference>
<feature type="signal peptide" evidence="2">
    <location>
        <begin position="1"/>
        <end position="26"/>
    </location>
</feature>
<feature type="compositionally biased region" description="Basic and acidic residues" evidence="1">
    <location>
        <begin position="226"/>
        <end position="236"/>
    </location>
</feature>
<proteinExistence type="predicted"/>
<sequence length="236" mass="26862">MRIEALSAFLAVVWVTAVLCPWLVAANNLTSSFTSRRPRDHPFRGHISAWNVPLDETSNKRMTYREMQKMLRREAGDEGNPVDCCPTDAEMSEPLGGTNRDNMYVDLYRDGENKQRFYEYSCKKEVLDKPCRFIDRKLKSQSRCVQKFSYTYAIIKTLDHKGGLGEHRHHHGHQILAVPGTIAGGSGWALDYIKVRSGCSCEVSPKPKKQKASATKAKRARSKQRQPRDNDPDFEA</sequence>
<feature type="compositionally biased region" description="Basic residues" evidence="1">
    <location>
        <begin position="206"/>
        <end position="225"/>
    </location>
</feature>
<evidence type="ECO:0000313" key="3">
    <source>
        <dbReference type="Proteomes" id="UP000829291"/>
    </source>
</evidence>
<evidence type="ECO:0000256" key="1">
    <source>
        <dbReference type="SAM" id="MobiDB-lite"/>
    </source>
</evidence>
<gene>
    <name evidence="4 5 6 7" type="primary">LOC107227406</name>
</gene>
<evidence type="ECO:0000313" key="7">
    <source>
        <dbReference type="RefSeq" id="XP_046590469.1"/>
    </source>
</evidence>
<dbReference type="Gene3D" id="2.10.90.10">
    <property type="entry name" value="Cystine-knot cytokines"/>
    <property type="match status" value="1"/>
</dbReference>
<evidence type="ECO:0000313" key="6">
    <source>
        <dbReference type="RefSeq" id="XP_046590468.1"/>
    </source>
</evidence>
<dbReference type="RefSeq" id="XP_046590467.1">
    <property type="nucleotide sequence ID" value="XM_046734511.1"/>
</dbReference>
<dbReference type="RefSeq" id="XP_046590468.1">
    <property type="nucleotide sequence ID" value="XM_046734512.1"/>
</dbReference>
<dbReference type="InterPro" id="IPR029034">
    <property type="entry name" value="Cystine-knot_cytokine"/>
</dbReference>
<evidence type="ECO:0000313" key="4">
    <source>
        <dbReference type="RefSeq" id="XP_046590466.1"/>
    </source>
</evidence>
<keyword evidence="2" id="KW-0732">Signal</keyword>
<organism evidence="3 7">
    <name type="scientific">Neodiprion lecontei</name>
    <name type="common">Redheaded pine sawfly</name>
    <dbReference type="NCBI Taxonomy" id="441921"/>
    <lineage>
        <taxon>Eukaryota</taxon>
        <taxon>Metazoa</taxon>
        <taxon>Ecdysozoa</taxon>
        <taxon>Arthropoda</taxon>
        <taxon>Hexapoda</taxon>
        <taxon>Insecta</taxon>
        <taxon>Pterygota</taxon>
        <taxon>Neoptera</taxon>
        <taxon>Endopterygota</taxon>
        <taxon>Hymenoptera</taxon>
        <taxon>Tenthredinoidea</taxon>
        <taxon>Diprionidae</taxon>
        <taxon>Diprioninae</taxon>
        <taxon>Neodiprion</taxon>
    </lineage>
</organism>
<dbReference type="PANTHER" id="PTHR23199">
    <property type="entry name" value="NEUROTROPHIN 1-RELATED"/>
    <property type="match status" value="1"/>
</dbReference>
<dbReference type="GeneID" id="107227406"/>
<evidence type="ECO:0000256" key="2">
    <source>
        <dbReference type="SAM" id="SignalP"/>
    </source>
</evidence>
<reference evidence="4 5" key="1">
    <citation type="submission" date="2025-05" db="UniProtKB">
        <authorList>
            <consortium name="RefSeq"/>
        </authorList>
    </citation>
    <scope>IDENTIFICATION</scope>
    <source>
        <tissue evidence="4 5">Thorax and Abdomen</tissue>
    </source>
</reference>
<dbReference type="SUPFAM" id="SSF57501">
    <property type="entry name" value="Cystine-knot cytokines"/>
    <property type="match status" value="1"/>
</dbReference>
<keyword evidence="3" id="KW-1185">Reference proteome</keyword>
<dbReference type="PANTHER" id="PTHR23199:SF12">
    <property type="entry name" value="NEUROTROPHIN 1-RELATED"/>
    <property type="match status" value="1"/>
</dbReference>
<evidence type="ECO:0000313" key="5">
    <source>
        <dbReference type="RefSeq" id="XP_046590467.1"/>
    </source>
</evidence>
<feature type="region of interest" description="Disordered" evidence="1">
    <location>
        <begin position="200"/>
        <end position="236"/>
    </location>
</feature>